<dbReference type="PANTHER" id="PTHR30441">
    <property type="entry name" value="DUF748 DOMAIN-CONTAINING PROTEIN"/>
    <property type="match status" value="1"/>
</dbReference>
<dbReference type="Proteomes" id="UP000077875">
    <property type="component" value="Chromosome"/>
</dbReference>
<name>A0A172YBU3_9GAMM</name>
<accession>A0A172YBU3</accession>
<keyword evidence="4" id="KW-1185">Reference proteome</keyword>
<dbReference type="EMBL" id="CP015243">
    <property type="protein sequence ID" value="ANF56582.1"/>
    <property type="molecule type" value="Genomic_DNA"/>
</dbReference>
<dbReference type="PANTHER" id="PTHR30441:SF9">
    <property type="entry name" value="ASMA FAMILY PROTEIN YHJG"/>
    <property type="match status" value="1"/>
</dbReference>
<organism evidence="3 4">
    <name type="scientific">Halotalea alkalilenta</name>
    <dbReference type="NCBI Taxonomy" id="376489"/>
    <lineage>
        <taxon>Bacteria</taxon>
        <taxon>Pseudomonadati</taxon>
        <taxon>Pseudomonadota</taxon>
        <taxon>Gammaproteobacteria</taxon>
        <taxon>Oceanospirillales</taxon>
        <taxon>Halomonadaceae</taxon>
        <taxon>Halotalea</taxon>
    </lineage>
</organism>
<evidence type="ECO:0000256" key="1">
    <source>
        <dbReference type="SAM" id="Phobius"/>
    </source>
</evidence>
<dbReference type="GO" id="GO:0090313">
    <property type="term" value="P:regulation of protein targeting to membrane"/>
    <property type="evidence" value="ECO:0007669"/>
    <property type="project" value="TreeGrafter"/>
</dbReference>
<dbReference type="RefSeq" id="WP_064121560.1">
    <property type="nucleotide sequence ID" value="NZ_CP015243.1"/>
</dbReference>
<sequence length="681" mass="73305">MSRGRKISLWIVAVVLALIAIVLILIATFDWNRLKPTINARVSETIQRPFEIRGDLGVDWGQDREAGGWRAWVPMPYIHAEDVHLGNPEGFDGEMASLERVEASLAPLSLLHREIRVPKVALTRPSADLVRHADGAANWVFDLGEQQGEGSGWSFRLDEVAFDQGTARFRDAILDSDFNIAIDPLGQPVPYEEIAGARANGEGEEAPQAQPGAFIFGWKAEGRYKGEPLEGEGRIGGMLSMDDPDRPFPLQADVRSGTTRVQLNGILFQPMTFGGLDLDLRFEGQSLGNLDTLTGLVLPNTPPYATDGHLYVRFNQPDGAVFEYRDFNGQIGDSDIHGSVTYTLSTPRPKLVGELTSNQLRFADLAPLIGADSNQDKEARGGTTRQPEGKVLPVENFDTAAWATMDADVRFSASRIEHGENLPLTDLSTHLRLEGGELLMDPLRFSVAGGQLNTTLRLEGQREPMRGRIDAHARGMQLQQLMPNAGALQDSLGRLDGDATLSGSGNSVASLLATSNGELSMLLSDGQISRNLMELAGLNVGNWVVGQLFGDEQEHINCAAANIGITQGVAEPRVLVFDTDNAVINVTGQVNFATEGLNLDIHPESKGFRIFTLRSPLYVHGTFANPSPGVAVTPLILRGAAAVVLGTVAAPVAALGALISPSAGEEDQCAPVIESIRAQGQ</sequence>
<feature type="domain" description="AsmA" evidence="2">
    <location>
        <begin position="1"/>
        <end position="573"/>
    </location>
</feature>
<dbReference type="STRING" id="376489.A5892_03100"/>
<gene>
    <name evidence="3" type="ORF">A5892_03100</name>
</gene>
<dbReference type="InterPro" id="IPR007844">
    <property type="entry name" value="AsmA"/>
</dbReference>
<protein>
    <recommendedName>
        <fullName evidence="2">AsmA domain-containing protein</fullName>
    </recommendedName>
</protein>
<dbReference type="KEGG" id="haa:A5892_03100"/>
<reference evidence="3 4" key="1">
    <citation type="submission" date="2016-04" db="EMBL/GenBank/DDBJ databases">
        <title>Complete Genome Sequence of Halotalea alkalilenta IHB B 13600.</title>
        <authorList>
            <person name="Swarnkar M.K."/>
            <person name="Sharma A."/>
            <person name="Kaushal K."/>
            <person name="Soni R."/>
            <person name="Rana S."/>
            <person name="Singh A.K."/>
            <person name="Gulati A."/>
        </authorList>
    </citation>
    <scope>NUCLEOTIDE SEQUENCE [LARGE SCALE GENOMIC DNA]</scope>
    <source>
        <strain evidence="3 4">IHB B 13600</strain>
    </source>
</reference>
<evidence type="ECO:0000313" key="4">
    <source>
        <dbReference type="Proteomes" id="UP000077875"/>
    </source>
</evidence>
<dbReference type="InterPro" id="IPR052894">
    <property type="entry name" value="AsmA-related"/>
</dbReference>
<dbReference type="Pfam" id="PF05170">
    <property type="entry name" value="AsmA"/>
    <property type="match status" value="1"/>
</dbReference>
<keyword evidence="1" id="KW-0812">Transmembrane</keyword>
<dbReference type="GO" id="GO:0005886">
    <property type="term" value="C:plasma membrane"/>
    <property type="evidence" value="ECO:0007669"/>
    <property type="project" value="TreeGrafter"/>
</dbReference>
<proteinExistence type="predicted"/>
<keyword evidence="1" id="KW-1133">Transmembrane helix</keyword>
<keyword evidence="1" id="KW-0472">Membrane</keyword>
<feature type="transmembrane region" description="Helical" evidence="1">
    <location>
        <begin position="7"/>
        <end position="29"/>
    </location>
</feature>
<evidence type="ECO:0000313" key="3">
    <source>
        <dbReference type="EMBL" id="ANF56582.1"/>
    </source>
</evidence>
<dbReference type="AlphaFoldDB" id="A0A172YBU3"/>
<evidence type="ECO:0000259" key="2">
    <source>
        <dbReference type="Pfam" id="PF05170"/>
    </source>
</evidence>